<protein>
    <recommendedName>
        <fullName evidence="5">Alkaline shock response membrane anchor protein AmaP</fullName>
    </recommendedName>
</protein>
<feature type="transmembrane region" description="Helical" evidence="2">
    <location>
        <begin position="43"/>
        <end position="65"/>
    </location>
</feature>
<evidence type="ECO:0000256" key="2">
    <source>
        <dbReference type="SAM" id="Phobius"/>
    </source>
</evidence>
<evidence type="ECO:0008006" key="5">
    <source>
        <dbReference type="Google" id="ProtNLM"/>
    </source>
</evidence>
<proteinExistence type="inferred from homology"/>
<keyword evidence="2" id="KW-1133">Transmembrane helix</keyword>
<name>A0A0U1L2X6_9FIRM</name>
<comment type="similarity">
    <text evidence="1">Belongs to the asp23 family.</text>
</comment>
<evidence type="ECO:0000313" key="4">
    <source>
        <dbReference type="Proteomes" id="UP000049855"/>
    </source>
</evidence>
<keyword evidence="2" id="KW-0472">Membrane</keyword>
<feature type="transmembrane region" description="Helical" evidence="2">
    <location>
        <begin position="7"/>
        <end position="31"/>
    </location>
</feature>
<organism evidence="3 4">
    <name type="scientific">Sporomusa ovata</name>
    <dbReference type="NCBI Taxonomy" id="2378"/>
    <lineage>
        <taxon>Bacteria</taxon>
        <taxon>Bacillati</taxon>
        <taxon>Bacillota</taxon>
        <taxon>Negativicutes</taxon>
        <taxon>Selenomonadales</taxon>
        <taxon>Sporomusaceae</taxon>
        <taxon>Sporomusa</taxon>
    </lineage>
</organism>
<evidence type="ECO:0000313" key="3">
    <source>
        <dbReference type="EMBL" id="CQR74057.1"/>
    </source>
</evidence>
<reference evidence="4" key="1">
    <citation type="submission" date="2015-03" db="EMBL/GenBank/DDBJ databases">
        <authorList>
            <person name="Nijsse Bart"/>
        </authorList>
    </citation>
    <scope>NUCLEOTIDE SEQUENCE [LARGE SCALE GENOMIC DNA]</scope>
</reference>
<dbReference type="NCBIfam" id="NF033218">
    <property type="entry name" value="anchor_AmaP"/>
    <property type="match status" value="1"/>
</dbReference>
<keyword evidence="2" id="KW-0812">Transmembrane</keyword>
<dbReference type="EMBL" id="CTRP01000014">
    <property type="protein sequence ID" value="CQR74057.1"/>
    <property type="molecule type" value="Genomic_DNA"/>
</dbReference>
<evidence type="ECO:0000256" key="1">
    <source>
        <dbReference type="ARBA" id="ARBA00005721"/>
    </source>
</evidence>
<sequence length="179" mass="19847">MGIIDRIILSIYTFLLAFLSIVVILLSLRLIPLETAGTSLAYVYGQWEASLVGAVFFLVSIRLLLAGLRSRKVKDTIVHHNDIGDVHISLTAVENLVEKVARHIRGVRGIKVKVSLVEQEITVKLNAVVSPESHVPTVASEIQSRVHEYIKNTVGIELADVQVTVENISNDFKTKQRVE</sequence>
<dbReference type="Pfam" id="PF03780">
    <property type="entry name" value="Asp23"/>
    <property type="match status" value="1"/>
</dbReference>
<keyword evidence="4" id="KW-1185">Reference proteome</keyword>
<accession>A0A0U1L2X6</accession>
<dbReference type="RefSeq" id="WP_021170059.1">
    <property type="nucleotide sequence ID" value="NZ_CTRP01000014.1"/>
</dbReference>
<dbReference type="AlphaFoldDB" id="A0A0U1L2X6"/>
<dbReference type="InterPro" id="IPR005531">
    <property type="entry name" value="Asp23"/>
</dbReference>
<dbReference type="Proteomes" id="UP000049855">
    <property type="component" value="Unassembled WGS sequence"/>
</dbReference>
<gene>
    <name evidence="3" type="ORF">SpAn4DRAFT_0519</name>
</gene>